<evidence type="ECO:0000313" key="3">
    <source>
        <dbReference type="Proteomes" id="UP000239709"/>
    </source>
</evidence>
<proteinExistence type="predicted"/>
<dbReference type="Proteomes" id="UP000239709">
    <property type="component" value="Chromosome"/>
</dbReference>
<dbReference type="Pfam" id="PF06993">
    <property type="entry name" value="DUF1304"/>
    <property type="match status" value="1"/>
</dbReference>
<protein>
    <submittedName>
        <fullName evidence="2">DUF1304 domain-containing protein</fullName>
    </submittedName>
</protein>
<keyword evidence="1" id="KW-0472">Membrane</keyword>
<feature type="transmembrane region" description="Helical" evidence="1">
    <location>
        <begin position="50"/>
        <end position="70"/>
    </location>
</feature>
<reference evidence="2 3" key="1">
    <citation type="submission" date="2018-03" db="EMBL/GenBank/DDBJ databases">
        <title>Genome sequencing of Ottowia sp.</title>
        <authorList>
            <person name="Kim S.-J."/>
            <person name="Heo J."/>
            <person name="Kwon S.-W."/>
        </authorList>
    </citation>
    <scope>NUCLEOTIDE SEQUENCE [LARGE SCALE GENOMIC DNA]</scope>
    <source>
        <strain evidence="2 3">KADR8-3</strain>
    </source>
</reference>
<accession>A0A2S0MIB8</accession>
<feature type="transmembrane region" description="Helical" evidence="1">
    <location>
        <begin position="6"/>
        <end position="29"/>
    </location>
</feature>
<dbReference type="RefSeq" id="WP_106704181.1">
    <property type="nucleotide sequence ID" value="NZ_CP027666.1"/>
</dbReference>
<dbReference type="InterPro" id="IPR009732">
    <property type="entry name" value="DUF1304"/>
</dbReference>
<keyword evidence="1" id="KW-0812">Transmembrane</keyword>
<organism evidence="2 3">
    <name type="scientific">Ottowia oryzae</name>
    <dbReference type="NCBI Taxonomy" id="2109914"/>
    <lineage>
        <taxon>Bacteria</taxon>
        <taxon>Pseudomonadati</taxon>
        <taxon>Pseudomonadota</taxon>
        <taxon>Betaproteobacteria</taxon>
        <taxon>Burkholderiales</taxon>
        <taxon>Comamonadaceae</taxon>
        <taxon>Ottowia</taxon>
    </lineage>
</organism>
<dbReference type="PANTHER" id="PTHR38446:SF1">
    <property type="entry name" value="BLL0914 PROTEIN"/>
    <property type="match status" value="1"/>
</dbReference>
<evidence type="ECO:0000256" key="1">
    <source>
        <dbReference type="SAM" id="Phobius"/>
    </source>
</evidence>
<dbReference type="EMBL" id="CP027666">
    <property type="protein sequence ID" value="AVO35635.1"/>
    <property type="molecule type" value="Genomic_DNA"/>
</dbReference>
<feature type="transmembrane region" description="Helical" evidence="1">
    <location>
        <begin position="103"/>
        <end position="121"/>
    </location>
</feature>
<sequence>MGTIAQVLIGLVALEHAYILYLEMFAWTTKGPKVFKGSLPPEMFPPTRTLAANQGLYNGFLAAGLVWALLIGDAVWARHVATFFLGCVAVAGAYGAATASRRIFFVQALPALVALAAVLLGW</sequence>
<dbReference type="PANTHER" id="PTHR38446">
    <property type="entry name" value="BLL0914 PROTEIN"/>
    <property type="match status" value="1"/>
</dbReference>
<dbReference type="AlphaFoldDB" id="A0A2S0MIB8"/>
<gene>
    <name evidence="2" type="ORF">C6570_16455</name>
</gene>
<keyword evidence="1" id="KW-1133">Transmembrane helix</keyword>
<dbReference type="KEGG" id="otk:C6570_16455"/>
<dbReference type="OrthoDB" id="9803832at2"/>
<evidence type="ECO:0000313" key="2">
    <source>
        <dbReference type="EMBL" id="AVO35635.1"/>
    </source>
</evidence>
<name>A0A2S0MIB8_9BURK</name>
<feature type="transmembrane region" description="Helical" evidence="1">
    <location>
        <begin position="76"/>
        <end position="96"/>
    </location>
</feature>
<keyword evidence="3" id="KW-1185">Reference proteome</keyword>